<feature type="transmembrane region" description="Helical" evidence="1">
    <location>
        <begin position="199"/>
        <end position="217"/>
    </location>
</feature>
<evidence type="ECO:0000256" key="2">
    <source>
        <dbReference type="SAM" id="SignalP"/>
    </source>
</evidence>
<evidence type="ECO:0000313" key="3">
    <source>
        <dbReference type="EMBL" id="KJW12814.1"/>
    </source>
</evidence>
<name>A0A0F3RTA0_9LACO</name>
<organism evidence="3 4">
    <name type="scientific">Levilactobacillus spicheri</name>
    <dbReference type="NCBI Taxonomy" id="216463"/>
    <lineage>
        <taxon>Bacteria</taxon>
        <taxon>Bacillati</taxon>
        <taxon>Bacillota</taxon>
        <taxon>Bacilli</taxon>
        <taxon>Lactobacillales</taxon>
        <taxon>Lactobacillaceae</taxon>
        <taxon>Levilactobacillus</taxon>
    </lineage>
</organism>
<evidence type="ECO:0008006" key="5">
    <source>
        <dbReference type="Google" id="ProtNLM"/>
    </source>
</evidence>
<dbReference type="Proteomes" id="UP000033491">
    <property type="component" value="Unassembled WGS sequence"/>
</dbReference>
<accession>A0A0F3RTA0</accession>
<feature type="chain" id="PRO_5039580735" description="Methanol dehydrogenase" evidence="2">
    <location>
        <begin position="24"/>
        <end position="257"/>
    </location>
</feature>
<comment type="caution">
    <text evidence="3">The sequence shown here is derived from an EMBL/GenBank/DDBJ whole genome shotgun (WGS) entry which is preliminary data.</text>
</comment>
<reference evidence="3 4" key="1">
    <citation type="submission" date="2015-03" db="EMBL/GenBank/DDBJ databases">
        <authorList>
            <person name="Zheng J."/>
            <person name="Ganezle M."/>
        </authorList>
    </citation>
    <scope>NUCLEOTIDE SEQUENCE [LARGE SCALE GENOMIC DNA]</scope>
    <source>
        <strain evidence="3 4">LP38</strain>
    </source>
</reference>
<feature type="signal peptide" evidence="2">
    <location>
        <begin position="1"/>
        <end position="23"/>
    </location>
</feature>
<dbReference type="OrthoDB" id="2322837at2"/>
<gene>
    <name evidence="3" type="ORF">VC81_06945</name>
</gene>
<dbReference type="RefSeq" id="WP_045807353.1">
    <property type="nucleotide sequence ID" value="NZ_JZCR01000015.1"/>
</dbReference>
<protein>
    <recommendedName>
        <fullName evidence="5">Methanol dehydrogenase</fullName>
    </recommendedName>
</protein>
<keyword evidence="1" id="KW-0812">Transmembrane</keyword>
<proteinExistence type="predicted"/>
<keyword evidence="1" id="KW-0472">Membrane</keyword>
<keyword evidence="1" id="KW-1133">Transmembrane helix</keyword>
<evidence type="ECO:0000313" key="4">
    <source>
        <dbReference type="Proteomes" id="UP000033491"/>
    </source>
</evidence>
<dbReference type="PATRIC" id="fig|216463.3.peg.494"/>
<dbReference type="EMBL" id="JZCR01000015">
    <property type="protein sequence ID" value="KJW12814.1"/>
    <property type="molecule type" value="Genomic_DNA"/>
</dbReference>
<dbReference type="AlphaFoldDB" id="A0A0F3RTA0"/>
<sequence>MRKGLVWRIIGGILFGLSSLTGAAAAPVVHDGAHLLTPQQRTTIETTNQTWATTRQRPQLWVYTYARLSDSALSGFDYDQPFYTPGNDLVDRLFTRIAEEESGVTDPSDWAVTSRVNRLHHRVSVIMVFPDHGWHTVITPSDDLLGSMSDLEQWWITQRLPNKQGTGRSAMTFFNRYSRFVGHHVANAKTIKPGMSADLLSFLILLPFMLWGLIHFIRNFHNITFSSGPYDDYGAWNAYWFGRWMGGDHSHHGGPWS</sequence>
<evidence type="ECO:0000256" key="1">
    <source>
        <dbReference type="SAM" id="Phobius"/>
    </source>
</evidence>
<dbReference type="STRING" id="216463.VC81_06945"/>
<keyword evidence="2" id="KW-0732">Signal</keyword>